<dbReference type="GO" id="GO:0032259">
    <property type="term" value="P:methylation"/>
    <property type="evidence" value="ECO:0007669"/>
    <property type="project" value="UniProtKB-KW"/>
</dbReference>
<reference evidence="1" key="1">
    <citation type="journal article" date="2014" name="Int. J. Syst. Evol. Microbiol.">
        <title>Complete genome sequence of Corynebacterium casei LMG S-19264T (=DSM 44701T), isolated from a smear-ripened cheese.</title>
        <authorList>
            <consortium name="US DOE Joint Genome Institute (JGI-PGF)"/>
            <person name="Walter F."/>
            <person name="Albersmeier A."/>
            <person name="Kalinowski J."/>
            <person name="Ruckert C."/>
        </authorList>
    </citation>
    <scope>NUCLEOTIDE SEQUENCE</scope>
    <source>
        <strain evidence="1">CGMCC 1.12181</strain>
    </source>
</reference>
<evidence type="ECO:0000313" key="2">
    <source>
        <dbReference type="Proteomes" id="UP000605253"/>
    </source>
</evidence>
<keyword evidence="1" id="KW-0808">Transferase</keyword>
<gene>
    <name evidence="1" type="ORF">GCM10011365_02240</name>
</gene>
<dbReference type="PANTHER" id="PTHR20974:SF0">
    <property type="entry name" value="UPF0585 PROTEIN CG18661"/>
    <property type="match status" value="1"/>
</dbReference>
<evidence type="ECO:0000313" key="1">
    <source>
        <dbReference type="EMBL" id="GGF84797.1"/>
    </source>
</evidence>
<organism evidence="1 2">
    <name type="scientific">Marinicella pacifica</name>
    <dbReference type="NCBI Taxonomy" id="1171543"/>
    <lineage>
        <taxon>Bacteria</taxon>
        <taxon>Pseudomonadati</taxon>
        <taxon>Pseudomonadota</taxon>
        <taxon>Gammaproteobacteria</taxon>
        <taxon>Lysobacterales</taxon>
        <taxon>Marinicellaceae</taxon>
        <taxon>Marinicella</taxon>
    </lineage>
</organism>
<proteinExistence type="predicted"/>
<dbReference type="EMBL" id="BMEO01000001">
    <property type="protein sequence ID" value="GGF84797.1"/>
    <property type="molecule type" value="Genomic_DNA"/>
</dbReference>
<keyword evidence="2" id="KW-1185">Reference proteome</keyword>
<comment type="caution">
    <text evidence="1">The sequence shown here is derived from an EMBL/GenBank/DDBJ whole genome shotgun (WGS) entry which is preliminary data.</text>
</comment>
<dbReference type="SUPFAM" id="SSF53335">
    <property type="entry name" value="S-adenosyl-L-methionine-dependent methyltransferases"/>
    <property type="match status" value="1"/>
</dbReference>
<dbReference type="GO" id="GO:0008168">
    <property type="term" value="F:methyltransferase activity"/>
    <property type="evidence" value="ECO:0007669"/>
    <property type="project" value="UniProtKB-KW"/>
</dbReference>
<name>A0A917FIV0_9GAMM</name>
<accession>A0A917FIV0</accession>
<dbReference type="InterPro" id="IPR029063">
    <property type="entry name" value="SAM-dependent_MTases_sf"/>
</dbReference>
<dbReference type="Pfam" id="PF06080">
    <property type="entry name" value="DUF938"/>
    <property type="match status" value="1"/>
</dbReference>
<keyword evidence="1" id="KW-0489">Methyltransferase</keyword>
<dbReference type="InterPro" id="IPR010342">
    <property type="entry name" value="DUF938"/>
</dbReference>
<protein>
    <submittedName>
        <fullName evidence="1">Methylase</fullName>
    </submittedName>
</protein>
<dbReference type="AlphaFoldDB" id="A0A917FIV0"/>
<sequence length="203" mass="22841">MSTKAAFSPACERNREPIWAELKKLIKSDDGVLLEIGAGTGQHAAFMAPQLTGLLWYPTDTRDKLAGIERWRQQADCERIQSPRVFRVGDSDWPVESGQADIVYTANTFHIMPSELVAKLIQQAGENMTKEARFVVYGPFKYGGNFTSVSNRDFDGQLKATADHQGIRDFEWIDELFHHAGFRFLKDIAMPANNQLLAYVKTG</sequence>
<dbReference type="Proteomes" id="UP000605253">
    <property type="component" value="Unassembled WGS sequence"/>
</dbReference>
<dbReference type="PANTHER" id="PTHR20974">
    <property type="entry name" value="UPF0585 PROTEIN CG18661"/>
    <property type="match status" value="1"/>
</dbReference>
<reference evidence="1" key="2">
    <citation type="submission" date="2020-09" db="EMBL/GenBank/DDBJ databases">
        <authorList>
            <person name="Sun Q."/>
            <person name="Zhou Y."/>
        </authorList>
    </citation>
    <scope>NUCLEOTIDE SEQUENCE</scope>
    <source>
        <strain evidence="1">CGMCC 1.12181</strain>
    </source>
</reference>
<dbReference type="RefSeq" id="WP_188363822.1">
    <property type="nucleotide sequence ID" value="NZ_BAABJF010000011.1"/>
</dbReference>
<dbReference type="Gene3D" id="3.40.50.150">
    <property type="entry name" value="Vaccinia Virus protein VP39"/>
    <property type="match status" value="1"/>
</dbReference>